<evidence type="ECO:0000256" key="5">
    <source>
        <dbReference type="RuleBase" id="RU003690"/>
    </source>
</evidence>
<dbReference type="GO" id="GO:0005975">
    <property type="term" value="P:carbohydrate metabolic process"/>
    <property type="evidence" value="ECO:0007669"/>
    <property type="project" value="InterPro"/>
</dbReference>
<evidence type="ECO:0000256" key="6">
    <source>
        <dbReference type="SAM" id="MobiDB-lite"/>
    </source>
</evidence>
<dbReference type="GO" id="GO:0008422">
    <property type="term" value="F:beta-glucosidase activity"/>
    <property type="evidence" value="ECO:0007669"/>
    <property type="project" value="UniProtKB-ARBA"/>
</dbReference>
<dbReference type="PANTHER" id="PTHR10353:SF137">
    <property type="entry name" value="MYROSINASE 3-RELATED"/>
    <property type="match status" value="1"/>
</dbReference>
<reference evidence="7" key="1">
    <citation type="submission" date="2013-06" db="EMBL/GenBank/DDBJ databases">
        <title>Molecular cloning and expression analysis of PNgd1.</title>
        <authorList>
            <person name="Kawauchi M."/>
            <person name="Hideaki K."/>
            <person name="Arima T."/>
            <person name="Kuroyanagi M."/>
        </authorList>
    </citation>
    <scope>NUCLEOTIDE SEQUENCE</scope>
    <source>
        <tissue evidence="7">Hairy root</tissue>
    </source>
</reference>
<dbReference type="PANTHER" id="PTHR10353">
    <property type="entry name" value="GLYCOSYL HYDROLASE"/>
    <property type="match status" value="1"/>
</dbReference>
<keyword evidence="4" id="KW-0326">Glycosidase</keyword>
<feature type="region of interest" description="Disordered" evidence="6">
    <location>
        <begin position="207"/>
        <end position="226"/>
    </location>
</feature>
<dbReference type="PRINTS" id="PR00131">
    <property type="entry name" value="GLHYDRLASE1"/>
</dbReference>
<dbReference type="Gene3D" id="3.20.20.80">
    <property type="entry name" value="Glycosidases"/>
    <property type="match status" value="1"/>
</dbReference>
<gene>
    <name evidence="7" type="primary">PNgd1</name>
</gene>
<evidence type="ECO:0000256" key="2">
    <source>
        <dbReference type="ARBA" id="ARBA00022589"/>
    </source>
</evidence>
<keyword evidence="2" id="KW-0017">Alkaloid metabolism</keyword>
<dbReference type="SUPFAM" id="SSF51445">
    <property type="entry name" value="(Trans)glycosidases"/>
    <property type="match status" value="1"/>
</dbReference>
<protein>
    <submittedName>
        <fullName evidence="7">Putative GH1 familly glucosidase</fullName>
    </submittedName>
</protein>
<feature type="compositionally biased region" description="Basic and acidic residues" evidence="6">
    <location>
        <begin position="216"/>
        <end position="225"/>
    </location>
</feature>
<dbReference type="InterPro" id="IPR017853">
    <property type="entry name" value="GH"/>
</dbReference>
<accession>S0BBN1</accession>
<dbReference type="Pfam" id="PF00232">
    <property type="entry name" value="Glyco_hydro_1"/>
    <property type="match status" value="1"/>
</dbReference>
<dbReference type="EMBL" id="AB827274">
    <property type="protein sequence ID" value="BAN58137.1"/>
    <property type="molecule type" value="mRNA"/>
</dbReference>
<name>S0BBN1_IPONI</name>
<dbReference type="InterPro" id="IPR001360">
    <property type="entry name" value="Glyco_hydro_1"/>
</dbReference>
<dbReference type="InterPro" id="IPR033132">
    <property type="entry name" value="GH_1_N_CS"/>
</dbReference>
<sequence length="527" mass="60200">MYGDKKIDNHLTGNGRKFQVCRSDFPDDFLFGASSSAYQTEGATNDGGRKPCIWDTFSKKKGTVTDGTNASTAVDVYHRYKEDVQIMKKLGLDVYRFSISWSRVLPGGRLSAGINREGINFYNNFINELLANGIHPFVTMFHWDVPQALEDEYGGFLSPRILKDYCEYAELCFWEFGDRVKNWITMNEPYMFQLMAMQMGTFAPGRGSSSSSLSAKKPDNNDRSRSLSGCFPWRLSLSSKVKISDNGDPGLEPYLVGHNLLLAHSAIVDLYRQKFQKIQKGKIGITLISQWMEPLNESSDSDKQAAQRGLDFMLGWFLDPLTKGDYPGSMRKLVGNRLPQFSKEESKKLIGSFDFLGLNYYTSCYATDTESTTTNGILSALTDSQVTTLTERNGIPIGPTSEWLYVYPQGIYKLLHYVKKTYNIPLIYITEKVMMKSNNSNLTLSEARLDYNRLNYHREHIFYISKAINEGVNVKGYFVWSLMDNFEWNEGYTVRFGLIFVDFKNNLTRYPKESALWFANFLAKEDE</sequence>
<dbReference type="PROSITE" id="PS00653">
    <property type="entry name" value="GLYCOSYL_HYDROL_F1_2"/>
    <property type="match status" value="1"/>
</dbReference>
<proteinExistence type="evidence at transcript level"/>
<evidence type="ECO:0000256" key="3">
    <source>
        <dbReference type="ARBA" id="ARBA00022801"/>
    </source>
</evidence>
<dbReference type="GO" id="GO:0009821">
    <property type="term" value="P:alkaloid biosynthetic process"/>
    <property type="evidence" value="ECO:0007669"/>
    <property type="project" value="UniProtKB-ARBA"/>
</dbReference>
<keyword evidence="3" id="KW-0378">Hydrolase</keyword>
<evidence type="ECO:0000256" key="1">
    <source>
        <dbReference type="ARBA" id="ARBA00010838"/>
    </source>
</evidence>
<evidence type="ECO:0000256" key="4">
    <source>
        <dbReference type="ARBA" id="ARBA00023295"/>
    </source>
</evidence>
<comment type="similarity">
    <text evidence="1 5">Belongs to the glycosyl hydrolase 1 family.</text>
</comment>
<organism evidence="7">
    <name type="scientific">Ipomoea nil</name>
    <name type="common">Japanese morning glory</name>
    <name type="synonym">Pharbitis nil</name>
    <dbReference type="NCBI Taxonomy" id="35883"/>
    <lineage>
        <taxon>Eukaryota</taxon>
        <taxon>Viridiplantae</taxon>
        <taxon>Streptophyta</taxon>
        <taxon>Embryophyta</taxon>
        <taxon>Tracheophyta</taxon>
        <taxon>Spermatophyta</taxon>
        <taxon>Magnoliopsida</taxon>
        <taxon>eudicotyledons</taxon>
        <taxon>Gunneridae</taxon>
        <taxon>Pentapetalae</taxon>
        <taxon>asterids</taxon>
        <taxon>lamiids</taxon>
        <taxon>Solanales</taxon>
        <taxon>Convolvulaceae</taxon>
        <taxon>Ipomoeeae</taxon>
        <taxon>Ipomoea</taxon>
    </lineage>
</organism>
<dbReference type="AlphaFoldDB" id="S0BBN1"/>
<dbReference type="FunFam" id="3.20.20.80:FF:000022">
    <property type="entry name" value="Beta-glucosidase 11"/>
    <property type="match status" value="1"/>
</dbReference>
<evidence type="ECO:0000313" key="7">
    <source>
        <dbReference type="EMBL" id="BAN58137.1"/>
    </source>
</evidence>